<gene>
    <name evidence="3" type="primary">LOC109688079</name>
</gene>
<feature type="coiled-coil region" evidence="1">
    <location>
        <begin position="176"/>
        <end position="235"/>
    </location>
</feature>
<organism evidence="3">
    <name type="scientific">Castor canadensis</name>
    <name type="common">American beaver</name>
    <dbReference type="NCBI Taxonomy" id="51338"/>
    <lineage>
        <taxon>Eukaryota</taxon>
        <taxon>Metazoa</taxon>
        <taxon>Chordata</taxon>
        <taxon>Craniata</taxon>
        <taxon>Vertebrata</taxon>
        <taxon>Euteleostomi</taxon>
        <taxon>Mammalia</taxon>
        <taxon>Eutheria</taxon>
        <taxon>Euarchontoglires</taxon>
        <taxon>Glires</taxon>
        <taxon>Rodentia</taxon>
        <taxon>Castorimorpha</taxon>
        <taxon>Castoridae</taxon>
        <taxon>Castor</taxon>
    </lineage>
</organism>
<keyword evidence="1" id="KW-0175">Coiled coil</keyword>
<dbReference type="RefSeq" id="XP_020021915.1">
    <property type="nucleotide sequence ID" value="XM_020166326.1"/>
</dbReference>
<reference evidence="3" key="1">
    <citation type="submission" date="2025-08" db="UniProtKB">
        <authorList>
            <consortium name="RefSeq"/>
        </authorList>
    </citation>
    <scope>IDENTIFICATION</scope>
    <source>
        <tissue evidence="3">Leukocyte</tissue>
    </source>
</reference>
<sequence length="308" mass="34676">MWCPGWSGSSSSVGRSFPRPEPLPQATPPRSRRVPARTLSPRRSRPRKRGRASAPCGQWGQSLGAGAWRPRHDAPSGGCFKMADVAGPSRPGAAAFWSRDISDEEQSVVYVPGISTEGTIRSRHKSTSPKADVKVKTSKAMDASISMESLRGAGDSLGEQNFYKGGTKSASLKDLCLEDKRRIANLIKELARVSEEKEVTEERLKAEQESFEKKIRQLEEQNELIIKEREALQLQYRECQELLSLYQKYLSEQQEKLTMSLSELNAARMQEQQVSHLYSYPFLSLMDHQDCRRVICLLFNCHTICNIV</sequence>
<dbReference type="PANTHER" id="PTHR28375">
    <property type="entry name" value="PROTEIN HINDERIN"/>
    <property type="match status" value="1"/>
</dbReference>
<name>A0A8B7UUG3_CASCN</name>
<accession>A0A8B7UUG3</accession>
<feature type="compositionally biased region" description="Basic residues" evidence="2">
    <location>
        <begin position="30"/>
        <end position="51"/>
    </location>
</feature>
<feature type="compositionally biased region" description="Low complexity" evidence="2">
    <location>
        <begin position="1"/>
        <end position="16"/>
    </location>
</feature>
<evidence type="ECO:0000256" key="2">
    <source>
        <dbReference type="SAM" id="MobiDB-lite"/>
    </source>
</evidence>
<dbReference type="AlphaFoldDB" id="A0A8B7UUG3"/>
<dbReference type="KEGG" id="ccan:109688079"/>
<dbReference type="Pfam" id="PF15369">
    <property type="entry name" value="KIAA1328"/>
    <property type="match status" value="1"/>
</dbReference>
<dbReference type="CTD" id="57536"/>
<dbReference type="OrthoDB" id="5972940at2759"/>
<proteinExistence type="predicted"/>
<evidence type="ECO:0000256" key="1">
    <source>
        <dbReference type="SAM" id="Coils"/>
    </source>
</evidence>
<dbReference type="InterPro" id="IPR032736">
    <property type="entry name" value="Hinderin"/>
</dbReference>
<feature type="region of interest" description="Disordered" evidence="2">
    <location>
        <begin position="1"/>
        <end position="71"/>
    </location>
</feature>
<evidence type="ECO:0000313" key="3">
    <source>
        <dbReference type="RefSeq" id="XP_020021915.1"/>
    </source>
</evidence>
<dbReference type="PANTHER" id="PTHR28375:SF1">
    <property type="entry name" value="PROTEIN HINDERIN"/>
    <property type="match status" value="1"/>
</dbReference>
<protein>
    <submittedName>
        <fullName evidence="3">Protein hinderin-like isoform X1</fullName>
    </submittedName>
</protein>